<evidence type="ECO:0000256" key="5">
    <source>
        <dbReference type="ARBA" id="ARBA00023002"/>
    </source>
</evidence>
<evidence type="ECO:0000256" key="3">
    <source>
        <dbReference type="ARBA" id="ARBA00022723"/>
    </source>
</evidence>
<keyword evidence="5" id="KW-0560">Oxidoreductase</keyword>
<keyword evidence="4" id="KW-0862">Zinc</keyword>
<feature type="domain" description="Alcohol dehydrogenase-like N-terminal" evidence="7">
    <location>
        <begin position="22"/>
        <end position="143"/>
    </location>
</feature>
<dbReference type="PANTHER" id="PTHR43161:SF23">
    <property type="entry name" value="(R,R)-BUTANEDIOL DEHYDROGENASE-RELATED"/>
    <property type="match status" value="1"/>
</dbReference>
<comment type="cofactor">
    <cofactor evidence="1">
        <name>Zn(2+)</name>
        <dbReference type="ChEBI" id="CHEBI:29105"/>
    </cofactor>
</comment>
<gene>
    <name evidence="8" type="ORF">BDW59DRAFT_180062</name>
</gene>
<dbReference type="EMBL" id="JBFXLS010000004">
    <property type="protein sequence ID" value="KAL2833286.1"/>
    <property type="molecule type" value="Genomic_DNA"/>
</dbReference>
<reference evidence="8 9" key="1">
    <citation type="submission" date="2024-07" db="EMBL/GenBank/DDBJ databases">
        <title>Section-level genome sequencing and comparative genomics of Aspergillus sections Usti and Cavernicolus.</title>
        <authorList>
            <consortium name="Lawrence Berkeley National Laboratory"/>
            <person name="Nybo J.L."/>
            <person name="Vesth T.C."/>
            <person name="Theobald S."/>
            <person name="Frisvad J.C."/>
            <person name="Larsen T.O."/>
            <person name="Kjaerboelling I."/>
            <person name="Rothschild-Mancinelli K."/>
            <person name="Lyhne E.K."/>
            <person name="Kogle M.E."/>
            <person name="Barry K."/>
            <person name="Clum A."/>
            <person name="Na H."/>
            <person name="Ledsgaard L."/>
            <person name="Lin J."/>
            <person name="Lipzen A."/>
            <person name="Kuo A."/>
            <person name="Riley R."/>
            <person name="Mondo S."/>
            <person name="LaButti K."/>
            <person name="Haridas S."/>
            <person name="Pangalinan J."/>
            <person name="Salamov A.A."/>
            <person name="Simmons B.A."/>
            <person name="Magnuson J.K."/>
            <person name="Chen J."/>
            <person name="Drula E."/>
            <person name="Henrissat B."/>
            <person name="Wiebenga A."/>
            <person name="Lubbers R.J."/>
            <person name="Gomes A.C."/>
            <person name="Makela M.R."/>
            <person name="Stajich J."/>
            <person name="Grigoriev I.V."/>
            <person name="Mortensen U.H."/>
            <person name="De vries R.P."/>
            <person name="Baker S.E."/>
            <person name="Andersen M.R."/>
        </authorList>
    </citation>
    <scope>NUCLEOTIDE SEQUENCE [LARGE SCALE GENOMIC DNA]</scope>
    <source>
        <strain evidence="8 9">CBS 600.67</strain>
    </source>
</reference>
<comment type="similarity">
    <text evidence="2">Belongs to the zinc-containing alcohol dehydrogenase family.</text>
</comment>
<evidence type="ECO:0000313" key="9">
    <source>
        <dbReference type="Proteomes" id="UP001610335"/>
    </source>
</evidence>
<dbReference type="InterPro" id="IPR011032">
    <property type="entry name" value="GroES-like_sf"/>
</dbReference>
<dbReference type="InterPro" id="IPR036291">
    <property type="entry name" value="NAD(P)-bd_dom_sf"/>
</dbReference>
<dbReference type="Gene3D" id="3.90.180.10">
    <property type="entry name" value="Medium-chain alcohol dehydrogenases, catalytic domain"/>
    <property type="match status" value="2"/>
</dbReference>
<dbReference type="Pfam" id="PF00107">
    <property type="entry name" value="ADH_zinc_N"/>
    <property type="match status" value="1"/>
</dbReference>
<evidence type="ECO:0000313" key="8">
    <source>
        <dbReference type="EMBL" id="KAL2833286.1"/>
    </source>
</evidence>
<evidence type="ECO:0000259" key="6">
    <source>
        <dbReference type="Pfam" id="PF00107"/>
    </source>
</evidence>
<dbReference type="Pfam" id="PF08240">
    <property type="entry name" value="ADH_N"/>
    <property type="match status" value="1"/>
</dbReference>
<dbReference type="SUPFAM" id="SSF50129">
    <property type="entry name" value="GroES-like"/>
    <property type="match status" value="1"/>
</dbReference>
<evidence type="ECO:0000256" key="2">
    <source>
        <dbReference type="ARBA" id="ARBA00008072"/>
    </source>
</evidence>
<dbReference type="PANTHER" id="PTHR43161">
    <property type="entry name" value="SORBITOL DEHYDROGENASE"/>
    <property type="match status" value="1"/>
</dbReference>
<name>A0ABR4IZT2_9EURO</name>
<proteinExistence type="inferred from homology"/>
<keyword evidence="9" id="KW-1185">Reference proteome</keyword>
<sequence>MRAARSYAAGDVRVVPTPEPSDDEILIQVEWCGICGSDINEYLFGPFAIPNPKTGPHPLTNNILPVTMGHEFKCRIIHVPEALAEKSTTSDALRPGQAVVIDPRFYCSSCTACSHAATNCCQSIGFLGLSGCGGGLSEVVAVSLLTNIPALIIGAGPVGVATAFALRARGAQQILVSEPSQARREMLRQTGIVTDIFDPLSTDVSKRCREVLTNGHGVGVVFDCAGTQAGMGAGCASLGFRGVYMNLALPKTPITIPLGPFMRKEITYKSSMAYDQGDFKETVEAFVAGRFKGIEKMITRRITLEDIVEKGFEELVKPNDHIKILGTTRQSGLSF</sequence>
<protein>
    <submittedName>
        <fullName evidence="8">GroES-like protein</fullName>
    </submittedName>
</protein>
<comment type="caution">
    <text evidence="8">The sequence shown here is derived from an EMBL/GenBank/DDBJ whole genome shotgun (WGS) entry which is preliminary data.</text>
</comment>
<dbReference type="SUPFAM" id="SSF51735">
    <property type="entry name" value="NAD(P)-binding Rossmann-fold domains"/>
    <property type="match status" value="1"/>
</dbReference>
<dbReference type="InterPro" id="IPR013154">
    <property type="entry name" value="ADH-like_N"/>
</dbReference>
<evidence type="ECO:0000256" key="4">
    <source>
        <dbReference type="ARBA" id="ARBA00022833"/>
    </source>
</evidence>
<organism evidence="8 9">
    <name type="scientific">Aspergillus cavernicola</name>
    <dbReference type="NCBI Taxonomy" id="176166"/>
    <lineage>
        <taxon>Eukaryota</taxon>
        <taxon>Fungi</taxon>
        <taxon>Dikarya</taxon>
        <taxon>Ascomycota</taxon>
        <taxon>Pezizomycotina</taxon>
        <taxon>Eurotiomycetes</taxon>
        <taxon>Eurotiomycetidae</taxon>
        <taxon>Eurotiales</taxon>
        <taxon>Aspergillaceae</taxon>
        <taxon>Aspergillus</taxon>
        <taxon>Aspergillus subgen. Nidulantes</taxon>
    </lineage>
</organism>
<accession>A0ABR4IZT2</accession>
<keyword evidence="3" id="KW-0479">Metal-binding</keyword>
<dbReference type="Gene3D" id="3.40.50.720">
    <property type="entry name" value="NAD(P)-binding Rossmann-like Domain"/>
    <property type="match status" value="1"/>
</dbReference>
<evidence type="ECO:0000256" key="1">
    <source>
        <dbReference type="ARBA" id="ARBA00001947"/>
    </source>
</evidence>
<feature type="domain" description="Alcohol dehydrogenase-like C-terminal" evidence="6">
    <location>
        <begin position="157"/>
        <end position="286"/>
    </location>
</feature>
<dbReference type="Proteomes" id="UP001610335">
    <property type="component" value="Unassembled WGS sequence"/>
</dbReference>
<dbReference type="InterPro" id="IPR013149">
    <property type="entry name" value="ADH-like_C"/>
</dbReference>
<evidence type="ECO:0000259" key="7">
    <source>
        <dbReference type="Pfam" id="PF08240"/>
    </source>
</evidence>